<keyword evidence="5" id="KW-0812">Transmembrane</keyword>
<dbReference type="GO" id="GO:0004151">
    <property type="term" value="F:dihydroorotase activity"/>
    <property type="evidence" value="ECO:0007669"/>
    <property type="project" value="InterPro"/>
</dbReference>
<dbReference type="InterPro" id="IPR002195">
    <property type="entry name" value="Dihydroorotase_CS"/>
</dbReference>
<dbReference type="PROSITE" id="PS00482">
    <property type="entry name" value="DIHYDROOROTASE_1"/>
    <property type="match status" value="1"/>
</dbReference>
<dbReference type="PROSITE" id="PS00483">
    <property type="entry name" value="DIHYDROOROTASE_2"/>
    <property type="match status" value="1"/>
</dbReference>
<dbReference type="GO" id="GO:0006207">
    <property type="term" value="P:'de novo' pyrimidine nucleobase biosynthetic process"/>
    <property type="evidence" value="ECO:0007669"/>
    <property type="project" value="TreeGrafter"/>
</dbReference>
<reference evidence="6 7" key="1">
    <citation type="submission" date="2015-11" db="EMBL/GenBank/DDBJ databases">
        <title>Aspergillus lentulus strain IFM 54703T.</title>
        <authorList>
            <person name="Kusuya Y."/>
            <person name="Sakai K."/>
            <person name="Kamei K."/>
            <person name="Takahashi H."/>
            <person name="Yaguchi T."/>
        </authorList>
    </citation>
    <scope>NUCLEOTIDE SEQUENCE [LARGE SCALE GENOMIC DNA]</scope>
    <source>
        <strain evidence="6 7">IFM 54703</strain>
    </source>
</reference>
<proteinExistence type="predicted"/>
<keyword evidence="5" id="KW-0472">Membrane</keyword>
<evidence type="ECO:0000313" key="6">
    <source>
        <dbReference type="EMBL" id="GAQ12257.1"/>
    </source>
</evidence>
<dbReference type="EMBL" id="BCLY01000017">
    <property type="protein sequence ID" value="GAQ12257.1"/>
    <property type="molecule type" value="Genomic_DNA"/>
</dbReference>
<dbReference type="GO" id="GO:0046872">
    <property type="term" value="F:metal ion binding"/>
    <property type="evidence" value="ECO:0007669"/>
    <property type="project" value="UniProtKB-KW"/>
</dbReference>
<evidence type="ECO:0000256" key="2">
    <source>
        <dbReference type="ARBA" id="ARBA00022801"/>
    </source>
</evidence>
<keyword evidence="1" id="KW-0479">Metal-binding</keyword>
<keyword evidence="2" id="KW-0378">Hydrolase</keyword>
<dbReference type="InterPro" id="IPR032466">
    <property type="entry name" value="Metal_Hydrolase"/>
</dbReference>
<dbReference type="FunFam" id="3.20.20.140:FF:000071">
    <property type="entry name" value="Dihydroorotase, homodimeric type, variant"/>
    <property type="match status" value="1"/>
</dbReference>
<dbReference type="PANTHER" id="PTHR43137:SF1">
    <property type="entry name" value="DIHYDROOROTASE"/>
    <property type="match status" value="1"/>
</dbReference>
<evidence type="ECO:0000256" key="4">
    <source>
        <dbReference type="ARBA" id="ARBA00022975"/>
    </source>
</evidence>
<organism evidence="6 7">
    <name type="scientific">Aspergillus lentulus</name>
    <dbReference type="NCBI Taxonomy" id="293939"/>
    <lineage>
        <taxon>Eukaryota</taxon>
        <taxon>Fungi</taxon>
        <taxon>Dikarya</taxon>
        <taxon>Ascomycota</taxon>
        <taxon>Pezizomycotina</taxon>
        <taxon>Eurotiomycetes</taxon>
        <taxon>Eurotiomycetidae</taxon>
        <taxon>Eurotiales</taxon>
        <taxon>Aspergillaceae</taxon>
        <taxon>Aspergillus</taxon>
        <taxon>Aspergillus subgen. Fumigati</taxon>
    </lineage>
</organism>
<evidence type="ECO:0000256" key="5">
    <source>
        <dbReference type="SAM" id="Phobius"/>
    </source>
</evidence>
<evidence type="ECO:0000256" key="3">
    <source>
        <dbReference type="ARBA" id="ARBA00022833"/>
    </source>
</evidence>
<dbReference type="GO" id="GO:0006221">
    <property type="term" value="P:pyrimidine nucleotide biosynthetic process"/>
    <property type="evidence" value="ECO:0007669"/>
    <property type="project" value="UniProtKB-KW"/>
</dbReference>
<evidence type="ECO:0000256" key="1">
    <source>
        <dbReference type="ARBA" id="ARBA00022723"/>
    </source>
</evidence>
<keyword evidence="3" id="KW-0862">Zinc</keyword>
<name>A0AAN4TFA9_ASPLE</name>
<dbReference type="AlphaFoldDB" id="A0AAN4TFA9"/>
<sequence length="686" mass="76972">MLKAPLFKALWDFMPAKSDSASADALLDHYFGQLNLIEAYNLNLQRHEDIVQLVQFIKNNTTLRRELLYKEFTKGHGTLLGPVPNSAEKMIELATRIWLMLTPDEWNNNKTLEEFIHDSFPRGDKATSDAIFPMTINAYTLERIGGFHIVWTDNIQDHLSLLMNHGQKELRIFHLTSFLRNYKCSLESGIYPSGFLDETERTIALMLPSTNIECRKWIRKAREEDSLDLEAGNSSAVTRDLESYDYWRLRLLAIIEEYDRTEPTSLKQWALDRRRPNQRYTFWIAVTALALALVFGLIQSVTGIIQCHAGLTVSISATRGSFSLQKEKYTATFLTMILKETTRLELPAAADMHVHLRQGKMMELVVPQIRKGGVDTVFVMPNLVPPVTSVAQALEYKAQLQAIEPNVNYLMSLEAAAVGITGVKVYPQGVTTNSAAGVRDYDEFFPVFAEMEKHDMVLNLHGEVPGSPGSDITDMNAEEKFLPTLKMLNEKFPKLRIILEHCSTEAALEAVRSCSSSVAATITAHHLYLTHHSCENPLAFCKPLPKTSKDRDALLRAVCSGDPKFFFGSDSAPHPRLAKQGGAEGTAKPPAGVFTQPCVVQYVLLALEEGVERGVIANEDITQEKLANFLSVYGRRFYKLPEAKERIVLERRGEVIPESVKSEDGSVEVALSRGGDEVFSLTWKSE</sequence>
<gene>
    <name evidence="6" type="ORF">ALT_9578</name>
</gene>
<dbReference type="GO" id="GO:0005737">
    <property type="term" value="C:cytoplasm"/>
    <property type="evidence" value="ECO:0007669"/>
    <property type="project" value="TreeGrafter"/>
</dbReference>
<dbReference type="InterPro" id="IPR004721">
    <property type="entry name" value="DHOdimr"/>
</dbReference>
<dbReference type="Gene3D" id="3.20.20.140">
    <property type="entry name" value="Metal-dependent hydrolases"/>
    <property type="match status" value="1"/>
</dbReference>
<keyword evidence="4" id="KW-0665">Pyrimidine biosynthesis</keyword>
<accession>A0AAN4TFA9</accession>
<evidence type="ECO:0000313" key="7">
    <source>
        <dbReference type="Proteomes" id="UP000051487"/>
    </source>
</evidence>
<dbReference type="Proteomes" id="UP000051487">
    <property type="component" value="Unassembled WGS sequence"/>
</dbReference>
<feature type="transmembrane region" description="Helical" evidence="5">
    <location>
        <begin position="280"/>
        <end position="298"/>
    </location>
</feature>
<keyword evidence="5" id="KW-1133">Transmembrane helix</keyword>
<dbReference type="SUPFAM" id="SSF51556">
    <property type="entry name" value="Metallo-dependent hydrolases"/>
    <property type="match status" value="1"/>
</dbReference>
<dbReference type="PANTHER" id="PTHR43137">
    <property type="entry name" value="DIHYDROOROTASE"/>
    <property type="match status" value="1"/>
</dbReference>
<comment type="caution">
    <text evidence="6">The sequence shown here is derived from an EMBL/GenBank/DDBJ whole genome shotgun (WGS) entry which is preliminary data.</text>
</comment>
<protein>
    <submittedName>
        <fullName evidence="6">Probable dihydroorotase</fullName>
    </submittedName>
</protein>